<name>A0AAD5MKC0_PARTN</name>
<accession>A0AAD5MKC0</accession>
<reference evidence="2" key="1">
    <citation type="submission" date="2021-06" db="EMBL/GenBank/DDBJ databases">
        <title>Parelaphostrongylus tenuis whole genome reference sequence.</title>
        <authorList>
            <person name="Garwood T.J."/>
            <person name="Larsen P.A."/>
            <person name="Fountain-Jones N.M."/>
            <person name="Garbe J.R."/>
            <person name="Macchietto M.G."/>
            <person name="Kania S.A."/>
            <person name="Gerhold R.W."/>
            <person name="Richards J.E."/>
            <person name="Wolf T.M."/>
        </authorList>
    </citation>
    <scope>NUCLEOTIDE SEQUENCE</scope>
    <source>
        <strain evidence="2">MNPRO001-30</strain>
        <tissue evidence="2">Meninges</tissue>
    </source>
</reference>
<proteinExistence type="predicted"/>
<evidence type="ECO:0000313" key="3">
    <source>
        <dbReference type="Proteomes" id="UP001196413"/>
    </source>
</evidence>
<sequence>MSEKEEERSLKTGGEDSRRERKERRKGGLEKRNRNKMPKDLKKSTEGIDVKENDERNRDARQEKVRERITSETQIG</sequence>
<protein>
    <submittedName>
        <fullName evidence="2">Uncharacterized protein</fullName>
    </submittedName>
</protein>
<dbReference type="AlphaFoldDB" id="A0AAD5MKC0"/>
<gene>
    <name evidence="2" type="ORF">KIN20_004708</name>
</gene>
<dbReference type="EMBL" id="JAHQIW010000631">
    <property type="protein sequence ID" value="KAJ1349234.1"/>
    <property type="molecule type" value="Genomic_DNA"/>
</dbReference>
<organism evidence="2 3">
    <name type="scientific">Parelaphostrongylus tenuis</name>
    <name type="common">Meningeal worm</name>
    <dbReference type="NCBI Taxonomy" id="148309"/>
    <lineage>
        <taxon>Eukaryota</taxon>
        <taxon>Metazoa</taxon>
        <taxon>Ecdysozoa</taxon>
        <taxon>Nematoda</taxon>
        <taxon>Chromadorea</taxon>
        <taxon>Rhabditida</taxon>
        <taxon>Rhabditina</taxon>
        <taxon>Rhabditomorpha</taxon>
        <taxon>Strongyloidea</taxon>
        <taxon>Metastrongylidae</taxon>
        <taxon>Parelaphostrongylus</taxon>
    </lineage>
</organism>
<feature type="region of interest" description="Disordered" evidence="1">
    <location>
        <begin position="1"/>
        <end position="76"/>
    </location>
</feature>
<feature type="compositionally biased region" description="Basic and acidic residues" evidence="1">
    <location>
        <begin position="1"/>
        <end position="70"/>
    </location>
</feature>
<evidence type="ECO:0000313" key="2">
    <source>
        <dbReference type="EMBL" id="KAJ1349234.1"/>
    </source>
</evidence>
<dbReference type="Proteomes" id="UP001196413">
    <property type="component" value="Unassembled WGS sequence"/>
</dbReference>
<keyword evidence="3" id="KW-1185">Reference proteome</keyword>
<evidence type="ECO:0000256" key="1">
    <source>
        <dbReference type="SAM" id="MobiDB-lite"/>
    </source>
</evidence>
<comment type="caution">
    <text evidence="2">The sequence shown here is derived from an EMBL/GenBank/DDBJ whole genome shotgun (WGS) entry which is preliminary data.</text>
</comment>